<name>A0A0R2F121_9LACO</name>
<dbReference type="InterPro" id="IPR016181">
    <property type="entry name" value="Acyl_CoA_acyltransferase"/>
</dbReference>
<dbReference type="EMBL" id="AYZJ01000034">
    <property type="protein sequence ID" value="KRN22256.1"/>
    <property type="molecule type" value="Genomic_DNA"/>
</dbReference>
<sequence>MSMIRIATEADIPAVVKLFHDYYQTSTVPHDFDDDKMTAFLTDRLKNQQAGLLVGVADDQVVAFALLYVTQNTRDLGPQVIINDVFVAAAYRRRGIARQLMTASFNWGRQHGARHVTWQTRTTNAAAQPLYDQLGQRESGWIHYDHDLPD</sequence>
<dbReference type="PATRIC" id="fig|1423730.4.peg.1971"/>
<protein>
    <recommendedName>
        <fullName evidence="3">N-acetyltransferase domain-containing protein</fullName>
    </recommendedName>
</protein>
<dbReference type="OrthoDB" id="9792929at2"/>
<evidence type="ECO:0000259" key="3">
    <source>
        <dbReference type="PROSITE" id="PS51186"/>
    </source>
</evidence>
<dbReference type="AlphaFoldDB" id="A0A0R2F121"/>
<dbReference type="PROSITE" id="PS51186">
    <property type="entry name" value="GNAT"/>
    <property type="match status" value="1"/>
</dbReference>
<dbReference type="PANTHER" id="PTHR43877:SF2">
    <property type="entry name" value="AMINOALKYLPHOSPHONATE N-ACETYLTRANSFERASE-RELATED"/>
    <property type="match status" value="1"/>
</dbReference>
<keyword evidence="2" id="KW-0012">Acyltransferase</keyword>
<evidence type="ECO:0000256" key="1">
    <source>
        <dbReference type="ARBA" id="ARBA00022679"/>
    </source>
</evidence>
<evidence type="ECO:0000313" key="5">
    <source>
        <dbReference type="Proteomes" id="UP000050865"/>
    </source>
</evidence>
<gene>
    <name evidence="4" type="ORF">FC75_GL001895</name>
</gene>
<reference evidence="4 5" key="1">
    <citation type="journal article" date="2015" name="Genome Announc.">
        <title>Expanding the biotechnology potential of lactobacilli through comparative genomics of 213 strains and associated genera.</title>
        <authorList>
            <person name="Sun Z."/>
            <person name="Harris H.M."/>
            <person name="McCann A."/>
            <person name="Guo C."/>
            <person name="Argimon S."/>
            <person name="Zhang W."/>
            <person name="Yang X."/>
            <person name="Jeffery I.B."/>
            <person name="Cooney J.C."/>
            <person name="Kagawa T.F."/>
            <person name="Liu W."/>
            <person name="Song Y."/>
            <person name="Salvetti E."/>
            <person name="Wrobel A."/>
            <person name="Rasinkangas P."/>
            <person name="Parkhill J."/>
            <person name="Rea M.C."/>
            <person name="O'Sullivan O."/>
            <person name="Ritari J."/>
            <person name="Douillard F.P."/>
            <person name="Paul Ross R."/>
            <person name="Yang R."/>
            <person name="Briner A.E."/>
            <person name="Felis G.E."/>
            <person name="de Vos W.M."/>
            <person name="Barrangou R."/>
            <person name="Klaenhammer T.R."/>
            <person name="Caufield P.W."/>
            <person name="Cui Y."/>
            <person name="Zhang H."/>
            <person name="O'Toole P.W."/>
        </authorList>
    </citation>
    <scope>NUCLEOTIDE SEQUENCE [LARGE SCALE GENOMIC DNA]</scope>
    <source>
        <strain evidence="4 5">DSM 22697</strain>
    </source>
</reference>
<dbReference type="CDD" id="cd04301">
    <property type="entry name" value="NAT_SF"/>
    <property type="match status" value="1"/>
</dbReference>
<dbReference type="Gene3D" id="3.40.630.30">
    <property type="match status" value="1"/>
</dbReference>
<dbReference type="Proteomes" id="UP000050865">
    <property type="component" value="Unassembled WGS sequence"/>
</dbReference>
<evidence type="ECO:0000256" key="2">
    <source>
        <dbReference type="ARBA" id="ARBA00023315"/>
    </source>
</evidence>
<dbReference type="PANTHER" id="PTHR43877">
    <property type="entry name" value="AMINOALKYLPHOSPHONATE N-ACETYLTRANSFERASE-RELATED-RELATED"/>
    <property type="match status" value="1"/>
</dbReference>
<feature type="domain" description="N-acetyltransferase" evidence="3">
    <location>
        <begin position="2"/>
        <end position="150"/>
    </location>
</feature>
<accession>A0A0R2F121</accession>
<dbReference type="InterPro" id="IPR000182">
    <property type="entry name" value="GNAT_dom"/>
</dbReference>
<evidence type="ECO:0000313" key="4">
    <source>
        <dbReference type="EMBL" id="KRN22256.1"/>
    </source>
</evidence>
<dbReference type="SUPFAM" id="SSF55729">
    <property type="entry name" value="Acyl-CoA N-acyltransferases (Nat)"/>
    <property type="match status" value="1"/>
</dbReference>
<proteinExistence type="predicted"/>
<dbReference type="STRING" id="1423730.FC75_GL001895"/>
<keyword evidence="1" id="KW-0808">Transferase</keyword>
<dbReference type="InterPro" id="IPR050832">
    <property type="entry name" value="Bact_Acetyltransf"/>
</dbReference>
<comment type="caution">
    <text evidence="4">The sequence shown here is derived from an EMBL/GenBank/DDBJ whole genome shotgun (WGS) entry which is preliminary data.</text>
</comment>
<dbReference type="Pfam" id="PF00583">
    <property type="entry name" value="Acetyltransf_1"/>
    <property type="match status" value="1"/>
</dbReference>
<keyword evidence="5" id="KW-1185">Reference proteome</keyword>
<organism evidence="4 5">
    <name type="scientific">Lacticaseibacillus camelliae DSM 22697 = JCM 13995</name>
    <dbReference type="NCBI Taxonomy" id="1423730"/>
    <lineage>
        <taxon>Bacteria</taxon>
        <taxon>Bacillati</taxon>
        <taxon>Bacillota</taxon>
        <taxon>Bacilli</taxon>
        <taxon>Lactobacillales</taxon>
        <taxon>Lactobacillaceae</taxon>
        <taxon>Lacticaseibacillus</taxon>
    </lineage>
</organism>
<dbReference type="GO" id="GO:0016747">
    <property type="term" value="F:acyltransferase activity, transferring groups other than amino-acyl groups"/>
    <property type="evidence" value="ECO:0007669"/>
    <property type="project" value="InterPro"/>
</dbReference>